<sequence length="690" mass="79503">MNFKSFVKECHDKEVFKNLSIYIVSSWVLIQVFSVIYEPFGLPKISMTYLLLVLLVGFPFYVYLLWRYRLKPLESKFSRRKGLKVTSKTAGSKEELKGLKKRKVHLPGVHFYSPFQKLYFTSLFIISLISLFSAALIVKANFINQDNMSAFTFPEEPDNDRIAVLPFENNTTDPNLDVIGKMAVDWIMHGITQNKVGQVISPKVVEDYTKVLKATLVPSGENGVLKEYLKPSKVVTGTYYLKDGRLLLQCSVLDGNMNRTLVSFEITECDADSPLDCIEAVKQRVLGYLDSKGMAQLALEETPPNYKAYKLWLESDALLELQSDEQLSYINEAIAADSSFFKPKIDRVAYYYNRDQFAVADSLLQVLAAETGTKKEQLNMIKHYEACFNGDNRMAYRTYQEEYNVAPVEIELNLSTMVLALQFVNRPQDVDSIYRAIPEDDFDLDNCISCEYRYFVKGMANLELEQLDETIELLEPYARTAGQEWIKEVLMKAYVMDENHTAVYDLLQHIRLLGRIDYWQLMMLKTGLEYLKSGDDSKANQYFDEVLEYQEKRGALLSLAEREIQAELIFYKKDYPEAQNKFEALLPESGDAIAIQSFLAMTYYKNGNQIMAEESLAKLDNLRAKYQFGEVDYALARYYALTDNEHETLDHLTKAVAAGKRFTSTTFQNDVLFQSMKSKEDFQKILTFWY</sequence>
<dbReference type="RefSeq" id="WP_129603157.1">
    <property type="nucleotide sequence ID" value="NZ_CP035544.1"/>
</dbReference>
<evidence type="ECO:0000256" key="2">
    <source>
        <dbReference type="SAM" id="Phobius"/>
    </source>
</evidence>
<feature type="repeat" description="TPR" evidence="1">
    <location>
        <begin position="520"/>
        <end position="553"/>
    </location>
</feature>
<keyword evidence="2" id="KW-1133">Transmembrane helix</keyword>
<accession>A0A411E8F8</accession>
<dbReference type="SUPFAM" id="SSF48452">
    <property type="entry name" value="TPR-like"/>
    <property type="match status" value="1"/>
</dbReference>
<dbReference type="AlphaFoldDB" id="A0A411E8F8"/>
<organism evidence="3 4">
    <name type="scientific">Muriicola soli</name>
    <dbReference type="NCBI Taxonomy" id="2507538"/>
    <lineage>
        <taxon>Bacteria</taxon>
        <taxon>Pseudomonadati</taxon>
        <taxon>Bacteroidota</taxon>
        <taxon>Flavobacteriia</taxon>
        <taxon>Flavobacteriales</taxon>
        <taxon>Flavobacteriaceae</taxon>
        <taxon>Muriicola</taxon>
    </lineage>
</organism>
<evidence type="ECO:0000313" key="4">
    <source>
        <dbReference type="Proteomes" id="UP000290889"/>
    </source>
</evidence>
<dbReference type="InterPro" id="IPR011990">
    <property type="entry name" value="TPR-like_helical_dom_sf"/>
</dbReference>
<dbReference type="OrthoDB" id="1404833at2"/>
<dbReference type="Proteomes" id="UP000290889">
    <property type="component" value="Chromosome"/>
</dbReference>
<dbReference type="InterPro" id="IPR019734">
    <property type="entry name" value="TPR_rpt"/>
</dbReference>
<feature type="transmembrane region" description="Helical" evidence="2">
    <location>
        <begin position="21"/>
        <end position="40"/>
    </location>
</feature>
<keyword evidence="2" id="KW-0472">Membrane</keyword>
<proteinExistence type="predicted"/>
<evidence type="ECO:0000313" key="3">
    <source>
        <dbReference type="EMBL" id="QBA63813.1"/>
    </source>
</evidence>
<evidence type="ECO:0008006" key="5">
    <source>
        <dbReference type="Google" id="ProtNLM"/>
    </source>
</evidence>
<evidence type="ECO:0000256" key="1">
    <source>
        <dbReference type="PROSITE-ProRule" id="PRU00339"/>
    </source>
</evidence>
<reference evidence="3 4" key="1">
    <citation type="submission" date="2019-01" db="EMBL/GenBank/DDBJ databases">
        <title>Muriicola soli sp. nov., isolated from soil.</title>
        <authorList>
            <person name="Kang H.J."/>
            <person name="Kim S.B."/>
        </authorList>
    </citation>
    <scope>NUCLEOTIDE SEQUENCE [LARGE SCALE GENOMIC DNA]</scope>
    <source>
        <strain evidence="3 4">MMS17-SY002</strain>
    </source>
</reference>
<feature type="transmembrane region" description="Helical" evidence="2">
    <location>
        <begin position="118"/>
        <end position="138"/>
    </location>
</feature>
<keyword evidence="2" id="KW-0812">Transmembrane</keyword>
<dbReference type="Gene3D" id="1.25.40.10">
    <property type="entry name" value="Tetratricopeptide repeat domain"/>
    <property type="match status" value="1"/>
</dbReference>
<dbReference type="PROSITE" id="PS50005">
    <property type="entry name" value="TPR"/>
    <property type="match status" value="1"/>
</dbReference>
<keyword evidence="4" id="KW-1185">Reference proteome</keyword>
<keyword evidence="1" id="KW-0802">TPR repeat</keyword>
<protein>
    <recommendedName>
        <fullName evidence="5">Tetratricopeptide repeat protein</fullName>
    </recommendedName>
</protein>
<feature type="transmembrane region" description="Helical" evidence="2">
    <location>
        <begin position="46"/>
        <end position="66"/>
    </location>
</feature>
<dbReference type="NCBIfam" id="NF047558">
    <property type="entry name" value="TPR_END_plus"/>
    <property type="match status" value="1"/>
</dbReference>
<dbReference type="EMBL" id="CP035544">
    <property type="protein sequence ID" value="QBA63813.1"/>
    <property type="molecule type" value="Genomic_DNA"/>
</dbReference>
<name>A0A411E8F8_9FLAO</name>
<gene>
    <name evidence="3" type="ORF">EQY75_04225</name>
</gene>
<dbReference type="KEGG" id="mur:EQY75_04225"/>